<dbReference type="GO" id="GO:0016787">
    <property type="term" value="F:hydrolase activity"/>
    <property type="evidence" value="ECO:0007669"/>
    <property type="project" value="UniProtKB-KW"/>
</dbReference>
<evidence type="ECO:0000259" key="3">
    <source>
        <dbReference type="Pfam" id="PF01156"/>
    </source>
</evidence>
<evidence type="ECO:0000256" key="2">
    <source>
        <dbReference type="ARBA" id="ARBA00023295"/>
    </source>
</evidence>
<feature type="domain" description="Inosine/uridine-preferring nucleoside hydrolase" evidence="3">
    <location>
        <begin position="18"/>
        <end position="318"/>
    </location>
</feature>
<dbReference type="PANTHER" id="PTHR12304">
    <property type="entry name" value="INOSINE-URIDINE PREFERRING NUCLEOSIDE HYDROLASE"/>
    <property type="match status" value="1"/>
</dbReference>
<dbReference type="SUPFAM" id="SSF53590">
    <property type="entry name" value="Nucleoside hydrolase"/>
    <property type="match status" value="1"/>
</dbReference>
<evidence type="ECO:0000313" key="4">
    <source>
        <dbReference type="EMBL" id="MEK0081684.1"/>
    </source>
</evidence>
<dbReference type="Pfam" id="PF01156">
    <property type="entry name" value="IU_nuc_hydro"/>
    <property type="match status" value="1"/>
</dbReference>
<keyword evidence="5" id="KW-1185">Reference proteome</keyword>
<reference evidence="4 5" key="1">
    <citation type="submission" date="2024-01" db="EMBL/GenBank/DDBJ databases">
        <title>Multi-omics insights into the function and evolution of sodium benzoate biodegradation pathways in Benzoatithermus flavus gen. nov., sp. nov. from hot spring.</title>
        <authorList>
            <person name="Hu C.-J."/>
            <person name="Li W.-J."/>
        </authorList>
    </citation>
    <scope>NUCLEOTIDE SEQUENCE [LARGE SCALE GENOMIC DNA]</scope>
    <source>
        <strain evidence="4 5">SYSU G07066</strain>
    </source>
</reference>
<comment type="caution">
    <text evidence="4">The sequence shown here is derived from an EMBL/GenBank/DDBJ whole genome shotgun (WGS) entry which is preliminary data.</text>
</comment>
<accession>A0ABU8XKU8</accession>
<keyword evidence="1 4" id="KW-0378">Hydrolase</keyword>
<gene>
    <name evidence="4" type="ORF">U1T56_00850</name>
</gene>
<keyword evidence="2" id="KW-0326">Glycosidase</keyword>
<protein>
    <submittedName>
        <fullName evidence="4">Nucleoside hydrolase</fullName>
    </submittedName>
</protein>
<dbReference type="InterPro" id="IPR001910">
    <property type="entry name" value="Inosine/uridine_hydrolase_dom"/>
</dbReference>
<dbReference type="PANTHER" id="PTHR12304:SF4">
    <property type="entry name" value="URIDINE NUCLEOSIDASE"/>
    <property type="match status" value="1"/>
</dbReference>
<organism evidence="4 5">
    <name type="scientific">Benzoatithermus flavus</name>
    <dbReference type="NCBI Taxonomy" id="3108223"/>
    <lineage>
        <taxon>Bacteria</taxon>
        <taxon>Pseudomonadati</taxon>
        <taxon>Pseudomonadota</taxon>
        <taxon>Alphaproteobacteria</taxon>
        <taxon>Geminicoccales</taxon>
        <taxon>Geminicoccaceae</taxon>
        <taxon>Benzoatithermus</taxon>
    </lineage>
</organism>
<dbReference type="Proteomes" id="UP001375743">
    <property type="component" value="Unassembled WGS sequence"/>
</dbReference>
<dbReference type="InterPro" id="IPR023186">
    <property type="entry name" value="IUNH"/>
</dbReference>
<dbReference type="EMBL" id="JBBLZC010000001">
    <property type="protein sequence ID" value="MEK0081684.1"/>
    <property type="molecule type" value="Genomic_DNA"/>
</dbReference>
<dbReference type="CDD" id="cd02651">
    <property type="entry name" value="nuc_hydro_IU_UC_XIUA"/>
    <property type="match status" value="1"/>
</dbReference>
<dbReference type="InterPro" id="IPR036452">
    <property type="entry name" value="Ribo_hydro-like"/>
</dbReference>
<evidence type="ECO:0000313" key="5">
    <source>
        <dbReference type="Proteomes" id="UP001375743"/>
    </source>
</evidence>
<proteinExistence type="predicted"/>
<dbReference type="Gene3D" id="3.90.245.10">
    <property type="entry name" value="Ribonucleoside hydrolase-like"/>
    <property type="match status" value="1"/>
</dbReference>
<evidence type="ECO:0000256" key="1">
    <source>
        <dbReference type="ARBA" id="ARBA00022801"/>
    </source>
</evidence>
<name>A0ABU8XKU8_9PROT</name>
<sequence length="327" mass="35578">MPPRNPELKLIAMPLHRIILDCDPGQDDALAILLALASREEIEVLAITTVAGNVPLPLTSRNARQIVELAGRSDVPVHAGCVRPILRPLETAEYVHGKTGLDGAELPEPRLPLTSGHAVDVIVETLLREPAGTVTLCPTGPLTNIALAMIKEPAIVPRIRQIVLMGGAIELGNTTPAAEFNIYVDPHAAAVVFESGAPIVMHGLDVTHKALVTDERLARIGAIGTPVAKACVGLLGFFNRYDRDRYHIPGAPLHDPCVIAWLIRPELFSGKRCRVEIETEGRHTIGRTVVDWWHRIDQPERPANALVVNDIDADGFFDLLTERLARL</sequence>